<reference evidence="2 3" key="1">
    <citation type="submission" date="2018-07" db="EMBL/GenBank/DDBJ databases">
        <title>Comparative genomes isolates from brazilian mangrove.</title>
        <authorList>
            <person name="De Araujo J.E."/>
            <person name="Taketani R.G."/>
            <person name="Silva M.C.P."/>
            <person name="Lourenco M.V."/>
            <person name="Oliveira V.M."/>
            <person name="Andreote F.D."/>
        </authorList>
    </citation>
    <scope>NUCLEOTIDE SEQUENCE [LARGE SCALE GENOMIC DNA]</scope>
    <source>
        <strain evidence="2 3">HEX PRIS-MGV</strain>
    </source>
</reference>
<dbReference type="RefSeq" id="WP_114369540.1">
    <property type="nucleotide sequence ID" value="NZ_QPEX01000030.1"/>
</dbReference>
<name>A0A368KP52_9BACT</name>
<sequence length="181" mass="20355">MKINKAALRSAPIQVSLLGSVIVGAIGLAVVSLLFREIFFEKYVRETFAPTPPNLSQRAEALLLSPLPETTEPLNAAEIDELYAVWIQNEKFDPQGQIAAQLFSVDSEHTFERSCRTLVVGNRGQRMRALQLLSFANFIEHPTEVRRLVAYARQKAERRREDDLVTKANELLARLPQGKTP</sequence>
<evidence type="ECO:0000256" key="1">
    <source>
        <dbReference type="SAM" id="Phobius"/>
    </source>
</evidence>
<evidence type="ECO:0000313" key="3">
    <source>
        <dbReference type="Proteomes" id="UP000253562"/>
    </source>
</evidence>
<keyword evidence="1" id="KW-1133">Transmembrane helix</keyword>
<dbReference type="EMBL" id="QPEX01000030">
    <property type="protein sequence ID" value="RCS46270.1"/>
    <property type="molecule type" value="Genomic_DNA"/>
</dbReference>
<feature type="transmembrane region" description="Helical" evidence="1">
    <location>
        <begin position="12"/>
        <end position="35"/>
    </location>
</feature>
<gene>
    <name evidence="2" type="ORF">DTL42_14950</name>
</gene>
<comment type="caution">
    <text evidence="2">The sequence shown here is derived from an EMBL/GenBank/DDBJ whole genome shotgun (WGS) entry which is preliminary data.</text>
</comment>
<dbReference type="AlphaFoldDB" id="A0A368KP52"/>
<dbReference type="Proteomes" id="UP000253562">
    <property type="component" value="Unassembled WGS sequence"/>
</dbReference>
<accession>A0A368KP52</accession>
<evidence type="ECO:0000313" key="2">
    <source>
        <dbReference type="EMBL" id="RCS46270.1"/>
    </source>
</evidence>
<keyword evidence="1" id="KW-0812">Transmembrane</keyword>
<proteinExistence type="predicted"/>
<protein>
    <submittedName>
        <fullName evidence="2">Uncharacterized protein</fullName>
    </submittedName>
</protein>
<organism evidence="2 3">
    <name type="scientific">Bremerella cremea</name>
    <dbReference type="NCBI Taxonomy" id="1031537"/>
    <lineage>
        <taxon>Bacteria</taxon>
        <taxon>Pseudomonadati</taxon>
        <taxon>Planctomycetota</taxon>
        <taxon>Planctomycetia</taxon>
        <taxon>Pirellulales</taxon>
        <taxon>Pirellulaceae</taxon>
        <taxon>Bremerella</taxon>
    </lineage>
</organism>
<dbReference type="OrthoDB" id="291252at2"/>
<keyword evidence="1" id="KW-0472">Membrane</keyword>